<evidence type="ECO:0000256" key="3">
    <source>
        <dbReference type="SAM" id="SignalP"/>
    </source>
</evidence>
<sequence length="634" mass="69558">MRPYPTRILLFLILCPFAVEGTNFTQCLIDFRNDTNAVGGVDYQGRPTNSSQAIGFTYETCTARCGSGPESFAWREFAQLFASWLLPWLALISQLPFGSGNYADDFFSVIMSVGSPALAAYSLVLTSLNARSVYRMAENCAHESAMVVANALIHLQQTSLELTKDPRLLTDILINHRWREEIAERLHPRNAWSVAAATSVLWVVISYLFTLVDSFVSLATDPVDEPSEGQAVGTIWLWLLCLVIGWLWVPTFTSSELKRAIGHANKQAMKKAAKKIKQGAGRATKAISFATNMVTTKITRIATDIKESKKPSIEAPPEEPEKGKEESIRETVREVTPVNPQPTVSYQAYPEGQRGHDHLTTSGNQGADPDVLPRSVARSPAHPERDGLLLRVHLGPLNRDERRVAATFNYSRVMRYRVLVGDVLEALEKLARDGGEDPVSEAAPTQPVKNPTFPPGTLISMFNASVISLVLQCGITTAATGIVFFTPTIGLGCRSMGYIIYGGISVYIMFSTIISTIAARIAETRGDKSTVVKFFATFIAIALRRTCLLLALINMMGLILMSCLQFSNFLDDCYCNASVLGRGKGSYIVVAYDGSINTMRTSRIIATILAGASMSIFMVFLWLMSALPSDPTEF</sequence>
<feature type="transmembrane region" description="Helical" evidence="2">
    <location>
        <begin position="191"/>
        <end position="209"/>
    </location>
</feature>
<evidence type="ECO:0000256" key="1">
    <source>
        <dbReference type="SAM" id="MobiDB-lite"/>
    </source>
</evidence>
<feature type="transmembrane region" description="Helical" evidence="2">
    <location>
        <begin position="229"/>
        <end position="249"/>
    </location>
</feature>
<dbReference type="AlphaFoldDB" id="A0A9P6L5R0"/>
<keyword evidence="2" id="KW-1133">Transmembrane helix</keyword>
<feature type="transmembrane region" description="Helical" evidence="2">
    <location>
        <begin position="106"/>
        <end position="126"/>
    </location>
</feature>
<gene>
    <name evidence="4" type="ORF">BJ322DRAFT_880426</name>
</gene>
<feature type="transmembrane region" description="Helical" evidence="2">
    <location>
        <begin position="534"/>
        <end position="561"/>
    </location>
</feature>
<evidence type="ECO:0000313" key="5">
    <source>
        <dbReference type="Proteomes" id="UP000736335"/>
    </source>
</evidence>
<dbReference type="Proteomes" id="UP000736335">
    <property type="component" value="Unassembled WGS sequence"/>
</dbReference>
<feature type="signal peptide" evidence="3">
    <location>
        <begin position="1"/>
        <end position="21"/>
    </location>
</feature>
<comment type="caution">
    <text evidence="4">The sequence shown here is derived from an EMBL/GenBank/DDBJ whole genome shotgun (WGS) entry which is preliminary data.</text>
</comment>
<reference evidence="4" key="2">
    <citation type="submission" date="2020-11" db="EMBL/GenBank/DDBJ databases">
        <authorList>
            <consortium name="DOE Joint Genome Institute"/>
            <person name="Kuo A."/>
            <person name="Miyauchi S."/>
            <person name="Kiss E."/>
            <person name="Drula E."/>
            <person name="Kohler A."/>
            <person name="Sanchez-Garcia M."/>
            <person name="Andreopoulos B."/>
            <person name="Barry K.W."/>
            <person name="Bonito G."/>
            <person name="Buee M."/>
            <person name="Carver A."/>
            <person name="Chen C."/>
            <person name="Cichocki N."/>
            <person name="Clum A."/>
            <person name="Culley D."/>
            <person name="Crous P.W."/>
            <person name="Fauchery L."/>
            <person name="Girlanda M."/>
            <person name="Hayes R."/>
            <person name="Keri Z."/>
            <person name="Labutti K."/>
            <person name="Lipzen A."/>
            <person name="Lombard V."/>
            <person name="Magnuson J."/>
            <person name="Maillard F."/>
            <person name="Morin E."/>
            <person name="Murat C."/>
            <person name="Nolan M."/>
            <person name="Ohm R."/>
            <person name="Pangilinan J."/>
            <person name="Pereira M."/>
            <person name="Perotto S."/>
            <person name="Peter M."/>
            <person name="Riley R."/>
            <person name="Sitrit Y."/>
            <person name="Stielow B."/>
            <person name="Szollosi G."/>
            <person name="Zifcakova L."/>
            <person name="Stursova M."/>
            <person name="Spatafora J.W."/>
            <person name="Tedersoo L."/>
            <person name="Vaario L.-M."/>
            <person name="Yamada A."/>
            <person name="Yan M."/>
            <person name="Wang P."/>
            <person name="Xu J."/>
            <person name="Bruns T."/>
            <person name="Baldrian P."/>
            <person name="Vilgalys R."/>
            <person name="Henrissat B."/>
            <person name="Grigoriev I.V."/>
            <person name="Hibbett D."/>
            <person name="Nagy L.G."/>
            <person name="Martin F.M."/>
        </authorList>
    </citation>
    <scope>NUCLEOTIDE SEQUENCE</scope>
    <source>
        <strain evidence="4">UH-Tt-Lm1</strain>
    </source>
</reference>
<feature type="chain" id="PRO_5040515781" evidence="3">
    <location>
        <begin position="22"/>
        <end position="634"/>
    </location>
</feature>
<name>A0A9P6L5R0_9AGAM</name>
<evidence type="ECO:0000256" key="2">
    <source>
        <dbReference type="SAM" id="Phobius"/>
    </source>
</evidence>
<keyword evidence="3" id="KW-0732">Signal</keyword>
<protein>
    <submittedName>
        <fullName evidence="4">Uncharacterized protein</fullName>
    </submittedName>
</protein>
<keyword evidence="2" id="KW-0812">Transmembrane</keyword>
<reference evidence="4" key="1">
    <citation type="journal article" date="2020" name="Nat. Commun.">
        <title>Large-scale genome sequencing of mycorrhizal fungi provides insights into the early evolution of symbiotic traits.</title>
        <authorList>
            <person name="Miyauchi S."/>
            <person name="Kiss E."/>
            <person name="Kuo A."/>
            <person name="Drula E."/>
            <person name="Kohler A."/>
            <person name="Sanchez-Garcia M."/>
            <person name="Morin E."/>
            <person name="Andreopoulos B."/>
            <person name="Barry K.W."/>
            <person name="Bonito G."/>
            <person name="Buee M."/>
            <person name="Carver A."/>
            <person name="Chen C."/>
            <person name="Cichocki N."/>
            <person name="Clum A."/>
            <person name="Culley D."/>
            <person name="Crous P.W."/>
            <person name="Fauchery L."/>
            <person name="Girlanda M."/>
            <person name="Hayes R.D."/>
            <person name="Keri Z."/>
            <person name="LaButti K."/>
            <person name="Lipzen A."/>
            <person name="Lombard V."/>
            <person name="Magnuson J."/>
            <person name="Maillard F."/>
            <person name="Murat C."/>
            <person name="Nolan M."/>
            <person name="Ohm R.A."/>
            <person name="Pangilinan J."/>
            <person name="Pereira M.F."/>
            <person name="Perotto S."/>
            <person name="Peter M."/>
            <person name="Pfister S."/>
            <person name="Riley R."/>
            <person name="Sitrit Y."/>
            <person name="Stielow J.B."/>
            <person name="Szollosi G."/>
            <person name="Zifcakova L."/>
            <person name="Stursova M."/>
            <person name="Spatafora J.W."/>
            <person name="Tedersoo L."/>
            <person name="Vaario L.M."/>
            <person name="Yamada A."/>
            <person name="Yan M."/>
            <person name="Wang P."/>
            <person name="Xu J."/>
            <person name="Bruns T."/>
            <person name="Baldrian P."/>
            <person name="Vilgalys R."/>
            <person name="Dunand C."/>
            <person name="Henrissat B."/>
            <person name="Grigoriev I.V."/>
            <person name="Hibbett D."/>
            <person name="Nagy L.G."/>
            <person name="Martin F.M."/>
        </authorList>
    </citation>
    <scope>NUCLEOTIDE SEQUENCE</scope>
    <source>
        <strain evidence="4">UH-Tt-Lm1</strain>
    </source>
</reference>
<keyword evidence="5" id="KW-1185">Reference proteome</keyword>
<feature type="transmembrane region" description="Helical" evidence="2">
    <location>
        <begin position="466"/>
        <end position="486"/>
    </location>
</feature>
<feature type="region of interest" description="Disordered" evidence="1">
    <location>
        <begin position="305"/>
        <end position="382"/>
    </location>
</feature>
<proteinExistence type="predicted"/>
<organism evidence="4 5">
    <name type="scientific">Thelephora terrestris</name>
    <dbReference type="NCBI Taxonomy" id="56493"/>
    <lineage>
        <taxon>Eukaryota</taxon>
        <taxon>Fungi</taxon>
        <taxon>Dikarya</taxon>
        <taxon>Basidiomycota</taxon>
        <taxon>Agaricomycotina</taxon>
        <taxon>Agaricomycetes</taxon>
        <taxon>Thelephorales</taxon>
        <taxon>Thelephoraceae</taxon>
        <taxon>Thelephora</taxon>
    </lineage>
</organism>
<feature type="transmembrane region" description="Helical" evidence="2">
    <location>
        <begin position="498"/>
        <end position="522"/>
    </location>
</feature>
<dbReference type="EMBL" id="WIUZ02000009">
    <property type="protein sequence ID" value="KAF9783795.1"/>
    <property type="molecule type" value="Genomic_DNA"/>
</dbReference>
<keyword evidence="2" id="KW-0472">Membrane</keyword>
<feature type="compositionally biased region" description="Basic and acidic residues" evidence="1">
    <location>
        <begin position="319"/>
        <end position="333"/>
    </location>
</feature>
<feature type="transmembrane region" description="Helical" evidence="2">
    <location>
        <begin position="604"/>
        <end position="624"/>
    </location>
</feature>
<evidence type="ECO:0000313" key="4">
    <source>
        <dbReference type="EMBL" id="KAF9783795.1"/>
    </source>
</evidence>
<accession>A0A9P6L5R0</accession>
<dbReference type="OrthoDB" id="5392263at2759"/>